<evidence type="ECO:0000259" key="2">
    <source>
        <dbReference type="Pfam" id="PF10366"/>
    </source>
</evidence>
<dbReference type="Proteomes" id="UP000664940">
    <property type="component" value="Unassembled WGS sequence"/>
</dbReference>
<organism evidence="3 4">
    <name type="scientific">Phyllostomus discolor</name>
    <name type="common">pale spear-nosed bat</name>
    <dbReference type="NCBI Taxonomy" id="89673"/>
    <lineage>
        <taxon>Eukaryota</taxon>
        <taxon>Metazoa</taxon>
        <taxon>Chordata</taxon>
        <taxon>Craniata</taxon>
        <taxon>Vertebrata</taxon>
        <taxon>Euteleostomi</taxon>
        <taxon>Mammalia</taxon>
        <taxon>Eutheria</taxon>
        <taxon>Laurasiatheria</taxon>
        <taxon>Chiroptera</taxon>
        <taxon>Yangochiroptera</taxon>
        <taxon>Phyllostomidae</taxon>
        <taxon>Phyllostominae</taxon>
        <taxon>Phyllostomus</taxon>
    </lineage>
</organism>
<dbReference type="Pfam" id="PF10366">
    <property type="entry name" value="Vps39_1"/>
    <property type="match status" value="1"/>
</dbReference>
<dbReference type="PROSITE" id="PS50236">
    <property type="entry name" value="CHCR"/>
    <property type="match status" value="1"/>
</dbReference>
<name>A0A834A6X7_9CHIR</name>
<dbReference type="InterPro" id="IPR019452">
    <property type="entry name" value="VPS39/TGF_beta_rcpt-assoc_1"/>
</dbReference>
<feature type="repeat" description="CHCR" evidence="1">
    <location>
        <begin position="333"/>
        <end position="432"/>
    </location>
</feature>
<keyword evidence="3" id="KW-0675">Receptor</keyword>
<evidence type="ECO:0000313" key="4">
    <source>
        <dbReference type="Proteomes" id="UP000664940"/>
    </source>
</evidence>
<reference evidence="3 4" key="1">
    <citation type="journal article" date="2020" name="Nature">
        <title>Six reference-quality genomes reveal evolution of bat adaptations.</title>
        <authorList>
            <person name="Jebb D."/>
            <person name="Huang Z."/>
            <person name="Pippel M."/>
            <person name="Hughes G.M."/>
            <person name="Lavrichenko K."/>
            <person name="Devanna P."/>
            <person name="Winkler S."/>
            <person name="Jermiin L.S."/>
            <person name="Skirmuntt E.C."/>
            <person name="Katzourakis A."/>
            <person name="Burkitt-Gray L."/>
            <person name="Ray D.A."/>
            <person name="Sullivan K.A.M."/>
            <person name="Roscito J.G."/>
            <person name="Kirilenko B.M."/>
            <person name="Davalos L.M."/>
            <person name="Corthals A.P."/>
            <person name="Power M.L."/>
            <person name="Jones G."/>
            <person name="Ransome R.D."/>
            <person name="Dechmann D.K.N."/>
            <person name="Locatelli A.G."/>
            <person name="Puechmaille S.J."/>
            <person name="Fedrigo O."/>
            <person name="Jarvis E.D."/>
            <person name="Hiller M."/>
            <person name="Vernes S.C."/>
            <person name="Myers E.W."/>
            <person name="Teeling E.C."/>
        </authorList>
    </citation>
    <scope>NUCLEOTIDE SEQUENCE [LARGE SCALE GENOMIC DNA]</scope>
    <source>
        <strain evidence="3">Bat1K_MPI-CBG_1</strain>
    </source>
</reference>
<dbReference type="InterPro" id="IPR032914">
    <property type="entry name" value="Vam6/VPS39/TRAP1"/>
</dbReference>
<evidence type="ECO:0000313" key="3">
    <source>
        <dbReference type="EMBL" id="KAF6106644.1"/>
    </source>
</evidence>
<dbReference type="GO" id="GO:0034058">
    <property type="term" value="P:endosomal vesicle fusion"/>
    <property type="evidence" value="ECO:0007669"/>
    <property type="project" value="TreeGrafter"/>
</dbReference>
<protein>
    <submittedName>
        <fullName evidence="3">Transforming growth factor beta receptor associated protein 1</fullName>
    </submittedName>
</protein>
<dbReference type="InterPro" id="IPR000547">
    <property type="entry name" value="Clathrin_H-chain/VPS_repeat"/>
</dbReference>
<dbReference type="GO" id="GO:0005737">
    <property type="term" value="C:cytoplasm"/>
    <property type="evidence" value="ECO:0007669"/>
    <property type="project" value="TreeGrafter"/>
</dbReference>
<proteinExistence type="predicted"/>
<feature type="domain" description="Vacuolar sorting protein 39/Transforming growth factor beta receptor-associated" evidence="2">
    <location>
        <begin position="218"/>
        <end position="320"/>
    </location>
</feature>
<dbReference type="GO" id="GO:0006886">
    <property type="term" value="P:intracellular protein transport"/>
    <property type="evidence" value="ECO:0007669"/>
    <property type="project" value="UniProtKB-UniRule"/>
</dbReference>
<dbReference type="GO" id="GO:0016020">
    <property type="term" value="C:membrane"/>
    <property type="evidence" value="ECO:0007669"/>
    <property type="project" value="TreeGrafter"/>
</dbReference>
<dbReference type="PANTHER" id="PTHR12894">
    <property type="entry name" value="CNH DOMAIN CONTAINING"/>
    <property type="match status" value="1"/>
</dbReference>
<comment type="caution">
    <text evidence="3">The sequence shown here is derived from an EMBL/GenBank/DDBJ whole genome shotgun (WGS) entry which is preliminary data.</text>
</comment>
<dbReference type="GO" id="GO:0006914">
    <property type="term" value="P:autophagy"/>
    <property type="evidence" value="ECO:0007669"/>
    <property type="project" value="TreeGrafter"/>
</dbReference>
<sequence length="432" mass="49911">MFATVAGISQRAPVHWSENVTGAAVCFPYVIALDDEFITVHSMLDQQLKQTLPFKEGHILQDFEGRVIVATSKAVYILVPLPLEKQIQDLLASHRVEEALVLAKGARRNIPKEKFQVMYRRVLQQAGFIQFAQLQFLEAKELFRSGQLDVRELISLYPFLLPTSSSFTRSHPPLHEYADLNQLTQGDQEKMAKCKRFLMSYLNEVRSTEVANGYKEDIDTALLKLYAEADHDSLLDLLVTENSCLLTDSAAWLEKHKKYFALGLLYHYNNQDAAAVQLWVNIVNGDIHDSTRSDLYEYVIDFLTYSSDQELVWKYADWALQKSEEVGVQVFTKRHLEEEQNSFNPDDILTCLKKYPDALVKYLEHLVMDRKLQREEYHTHLAVLYLDKVLQQRPSADSMGTEVTEAQAKLRHLLQKSDVYRVRFLMGKEYLH</sequence>
<gene>
    <name evidence="3" type="ORF">HJG60_018825</name>
</gene>
<dbReference type="EMBL" id="JABVXQ010000006">
    <property type="protein sequence ID" value="KAF6106644.1"/>
    <property type="molecule type" value="Genomic_DNA"/>
</dbReference>
<dbReference type="PANTHER" id="PTHR12894:SF27">
    <property type="entry name" value="TRANSFORMING GROWTH FACTOR-BETA RECEPTOR-ASSOCIATED PROTEIN 1"/>
    <property type="match status" value="1"/>
</dbReference>
<evidence type="ECO:0000256" key="1">
    <source>
        <dbReference type="PROSITE-ProRule" id="PRU01006"/>
    </source>
</evidence>
<dbReference type="AlphaFoldDB" id="A0A834A6X7"/>
<accession>A0A834A6X7</accession>